<dbReference type="InterPro" id="IPR009688">
    <property type="entry name" value="FAM210A/B-like_dom"/>
</dbReference>
<organism evidence="8 9">
    <name type="scientific">Elysia chlorotica</name>
    <name type="common">Eastern emerald elysia</name>
    <name type="synonym">Sea slug</name>
    <dbReference type="NCBI Taxonomy" id="188477"/>
    <lineage>
        <taxon>Eukaryota</taxon>
        <taxon>Metazoa</taxon>
        <taxon>Spiralia</taxon>
        <taxon>Lophotrochozoa</taxon>
        <taxon>Mollusca</taxon>
        <taxon>Gastropoda</taxon>
        <taxon>Heterobranchia</taxon>
        <taxon>Euthyneura</taxon>
        <taxon>Panpulmonata</taxon>
        <taxon>Sacoglossa</taxon>
        <taxon>Placobranchoidea</taxon>
        <taxon>Plakobranchidae</taxon>
        <taxon>Elysia</taxon>
    </lineage>
</organism>
<proteinExistence type="predicted"/>
<evidence type="ECO:0000256" key="5">
    <source>
        <dbReference type="ARBA" id="ARBA00023136"/>
    </source>
</evidence>
<sequence length="338" mass="38476">MASSIISKSAFNYAGRLAGLLKPYQFTGLQKSSSYFSMLSANLQCVPLRHSQPLGHKFYRNIEICSSRCINTNQYPTTLPYMSSNELRRSKGIPHSCYTETFNVLNGTHPTLRGFSMAHQIRFISSQKRSSKKGEVLIRKEPLNLDKSVRNSRRNSEKAGDRQFTRTSGDETTLPKNPEEEEKLTLYQRFKKTYKEHGKVLVAVHVTTSVVWFSVFYTAASLGFDIVPLLESWNLSERVISPFRSGGLGNVALAYLLYKLATPARYTVTIAGTRYAIGYLQKEGKMKVVPKSDSLRSLYREGKEDIKGRSKRRISSMRRKSRVSKKQRNNNEEISDKL</sequence>
<evidence type="ECO:0000256" key="6">
    <source>
        <dbReference type="SAM" id="MobiDB-lite"/>
    </source>
</evidence>
<feature type="region of interest" description="Disordered" evidence="6">
    <location>
        <begin position="147"/>
        <end position="180"/>
    </location>
</feature>
<evidence type="ECO:0000256" key="3">
    <source>
        <dbReference type="ARBA" id="ARBA00022989"/>
    </source>
</evidence>
<evidence type="ECO:0000259" key="7">
    <source>
        <dbReference type="Pfam" id="PF06916"/>
    </source>
</evidence>
<dbReference type="GO" id="GO:0016020">
    <property type="term" value="C:membrane"/>
    <property type="evidence" value="ECO:0007669"/>
    <property type="project" value="UniProtKB-SubCell"/>
</dbReference>
<dbReference type="EMBL" id="RQTK01000058">
    <property type="protein sequence ID" value="RUS89356.1"/>
    <property type="molecule type" value="Genomic_DNA"/>
</dbReference>
<gene>
    <name evidence="8" type="ORF">EGW08_002876</name>
</gene>
<dbReference type="PANTHER" id="PTHR21377:SF1">
    <property type="entry name" value="PROTEIN FAM210A"/>
    <property type="match status" value="1"/>
</dbReference>
<keyword evidence="4" id="KW-0175">Coiled coil</keyword>
<evidence type="ECO:0000256" key="4">
    <source>
        <dbReference type="ARBA" id="ARBA00023054"/>
    </source>
</evidence>
<keyword evidence="2" id="KW-0812">Transmembrane</keyword>
<reference evidence="8 9" key="1">
    <citation type="submission" date="2019-01" db="EMBL/GenBank/DDBJ databases">
        <title>A draft genome assembly of the solar-powered sea slug Elysia chlorotica.</title>
        <authorList>
            <person name="Cai H."/>
            <person name="Li Q."/>
            <person name="Fang X."/>
            <person name="Li J."/>
            <person name="Curtis N.E."/>
            <person name="Altenburger A."/>
            <person name="Shibata T."/>
            <person name="Feng M."/>
            <person name="Maeda T."/>
            <person name="Schwartz J.A."/>
            <person name="Shigenobu S."/>
            <person name="Lundholm N."/>
            <person name="Nishiyama T."/>
            <person name="Yang H."/>
            <person name="Hasebe M."/>
            <person name="Li S."/>
            <person name="Pierce S.K."/>
            <person name="Wang J."/>
        </authorList>
    </citation>
    <scope>NUCLEOTIDE SEQUENCE [LARGE SCALE GENOMIC DNA]</scope>
    <source>
        <strain evidence="8">EC2010</strain>
        <tissue evidence="8">Whole organism of an adult</tissue>
    </source>
</reference>
<feature type="compositionally biased region" description="Basic and acidic residues" evidence="6">
    <location>
        <begin position="147"/>
        <end position="164"/>
    </location>
</feature>
<comment type="caution">
    <text evidence="8">The sequence shown here is derived from an EMBL/GenBank/DDBJ whole genome shotgun (WGS) entry which is preliminary data.</text>
</comment>
<accession>A0A3S1BQW3</accession>
<keyword evidence="5" id="KW-0472">Membrane</keyword>
<dbReference type="GO" id="GO:0005739">
    <property type="term" value="C:mitochondrion"/>
    <property type="evidence" value="ECO:0007669"/>
    <property type="project" value="TreeGrafter"/>
</dbReference>
<protein>
    <recommendedName>
        <fullName evidence="7">DUF1279 domain-containing protein</fullName>
    </recommendedName>
</protein>
<feature type="compositionally biased region" description="Basic and acidic residues" evidence="6">
    <location>
        <begin position="329"/>
        <end position="338"/>
    </location>
</feature>
<evidence type="ECO:0000313" key="9">
    <source>
        <dbReference type="Proteomes" id="UP000271974"/>
    </source>
</evidence>
<comment type="subcellular location">
    <subcellularLocation>
        <location evidence="1">Membrane</location>
        <topology evidence="1">Single-pass membrane protein</topology>
    </subcellularLocation>
</comment>
<name>A0A3S1BQW3_ELYCH</name>
<evidence type="ECO:0000256" key="2">
    <source>
        <dbReference type="ARBA" id="ARBA00022692"/>
    </source>
</evidence>
<dbReference type="STRING" id="188477.A0A3S1BQW3"/>
<feature type="compositionally biased region" description="Basic residues" evidence="6">
    <location>
        <begin position="309"/>
        <end position="328"/>
    </location>
</feature>
<dbReference type="Proteomes" id="UP000271974">
    <property type="component" value="Unassembled WGS sequence"/>
</dbReference>
<dbReference type="InterPro" id="IPR045866">
    <property type="entry name" value="FAM210A/B-like"/>
</dbReference>
<evidence type="ECO:0000313" key="8">
    <source>
        <dbReference type="EMBL" id="RUS89356.1"/>
    </source>
</evidence>
<keyword evidence="3" id="KW-1133">Transmembrane helix</keyword>
<dbReference type="OrthoDB" id="5874039at2759"/>
<dbReference type="AlphaFoldDB" id="A0A3S1BQW3"/>
<feature type="domain" description="DUF1279" evidence="7">
    <location>
        <begin position="188"/>
        <end position="274"/>
    </location>
</feature>
<feature type="region of interest" description="Disordered" evidence="6">
    <location>
        <begin position="302"/>
        <end position="338"/>
    </location>
</feature>
<feature type="compositionally biased region" description="Polar residues" evidence="6">
    <location>
        <begin position="165"/>
        <end position="175"/>
    </location>
</feature>
<dbReference type="PANTHER" id="PTHR21377">
    <property type="entry name" value="PROTEIN FAM210B, MITOCHONDRIAL"/>
    <property type="match status" value="1"/>
</dbReference>
<evidence type="ECO:0000256" key="1">
    <source>
        <dbReference type="ARBA" id="ARBA00004167"/>
    </source>
</evidence>
<keyword evidence="9" id="KW-1185">Reference proteome</keyword>
<dbReference type="Pfam" id="PF06916">
    <property type="entry name" value="FAM210A-B_dom"/>
    <property type="match status" value="1"/>
</dbReference>